<evidence type="ECO:0008006" key="5">
    <source>
        <dbReference type="Google" id="ProtNLM"/>
    </source>
</evidence>
<protein>
    <recommendedName>
        <fullName evidence="5">Helix-hairpin-helix domain-containing protein</fullName>
    </recommendedName>
</protein>
<gene>
    <name evidence="3" type="ORF">VSQ78_20945</name>
</gene>
<evidence type="ECO:0000256" key="2">
    <source>
        <dbReference type="SAM" id="Phobius"/>
    </source>
</evidence>
<feature type="transmembrane region" description="Helical" evidence="2">
    <location>
        <begin position="84"/>
        <end position="105"/>
    </location>
</feature>
<dbReference type="EMBL" id="JAYMRS010000009">
    <property type="protein sequence ID" value="MFB8770175.1"/>
    <property type="molecule type" value="Genomic_DNA"/>
</dbReference>
<feature type="region of interest" description="Disordered" evidence="1">
    <location>
        <begin position="114"/>
        <end position="134"/>
    </location>
</feature>
<feature type="compositionally biased region" description="Basic and acidic residues" evidence="1">
    <location>
        <begin position="124"/>
        <end position="134"/>
    </location>
</feature>
<feature type="region of interest" description="Disordered" evidence="1">
    <location>
        <begin position="1"/>
        <end position="27"/>
    </location>
</feature>
<dbReference type="Proteomes" id="UP001585053">
    <property type="component" value="Unassembled WGS sequence"/>
</dbReference>
<name>A0ABV5DZZ5_9ACTN</name>
<feature type="compositionally biased region" description="Basic and acidic residues" evidence="1">
    <location>
        <begin position="8"/>
        <end position="27"/>
    </location>
</feature>
<organism evidence="3 4">
    <name type="scientific">Nocardiopsis alba</name>
    <dbReference type="NCBI Taxonomy" id="53437"/>
    <lineage>
        <taxon>Bacteria</taxon>
        <taxon>Bacillati</taxon>
        <taxon>Actinomycetota</taxon>
        <taxon>Actinomycetes</taxon>
        <taxon>Streptosporangiales</taxon>
        <taxon>Nocardiopsidaceae</taxon>
        <taxon>Nocardiopsis</taxon>
    </lineage>
</organism>
<reference evidence="3 4" key="1">
    <citation type="submission" date="2024-01" db="EMBL/GenBank/DDBJ databases">
        <title>Genome mining of biosynthetic gene clusters to explore secondary metabolites of Streptomyces sp.</title>
        <authorList>
            <person name="Baig A."/>
            <person name="Ajitkumar Shintre N."/>
            <person name="Kumar H."/>
            <person name="Anbarasu A."/>
            <person name="Ramaiah S."/>
        </authorList>
    </citation>
    <scope>NUCLEOTIDE SEQUENCE [LARGE SCALE GENOMIC DNA]</scope>
    <source>
        <strain evidence="3 4">A01</strain>
    </source>
</reference>
<accession>A0ABV5DZZ5</accession>
<feature type="transmembrane region" description="Helical" evidence="2">
    <location>
        <begin position="36"/>
        <end position="55"/>
    </location>
</feature>
<evidence type="ECO:0000313" key="4">
    <source>
        <dbReference type="Proteomes" id="UP001585053"/>
    </source>
</evidence>
<keyword evidence="2" id="KW-0812">Transmembrane</keyword>
<proteinExistence type="predicted"/>
<keyword evidence="2" id="KW-0472">Membrane</keyword>
<evidence type="ECO:0000256" key="1">
    <source>
        <dbReference type="SAM" id="MobiDB-lite"/>
    </source>
</evidence>
<comment type="caution">
    <text evidence="3">The sequence shown here is derived from an EMBL/GenBank/DDBJ whole genome shotgun (WGS) entry which is preliminary data.</text>
</comment>
<keyword evidence="4" id="KW-1185">Reference proteome</keyword>
<feature type="transmembrane region" description="Helical" evidence="2">
    <location>
        <begin position="62"/>
        <end position="78"/>
    </location>
</feature>
<evidence type="ECO:0000313" key="3">
    <source>
        <dbReference type="EMBL" id="MFB8770175.1"/>
    </source>
</evidence>
<dbReference type="RefSeq" id="WP_376737698.1">
    <property type="nucleotide sequence ID" value="NZ_JAYMRS010000009.1"/>
</dbReference>
<keyword evidence="2" id="KW-1133">Transmembrane helix</keyword>
<sequence length="253" mass="27330">MSISSPFDRSRPSDTPRKDPVSEKGDTRPVGCVPTLLTFLTCGALAPFTFAYIGLRHRHKGALVGAVCAFPVFLYIGLGDETTVLWKSVAGCYIVITLIASFLLYGALANEGAPKAPASEDAPGNERWRGGIDHESPVDASVRERNERAMRRVAAGVRLRAEARRLLEEDPRAARELGVGRPDLDTGYDDGGLVDLNRAPVEAIADLPGLTHEQALALGRARAAAPFLSLHDALIRADLPPHLEDEIHDHVVF</sequence>